<reference evidence="3 4" key="1">
    <citation type="submission" date="2014-09" db="EMBL/GenBank/DDBJ databases">
        <authorList>
            <person name="Urmite Genomes Urmite Genomes"/>
        </authorList>
    </citation>
    <scope>NUCLEOTIDE SEQUENCE [LARGE SCALE GENOMIC DNA]</scope>
    <source>
        <strain evidence="3 4">ES2</strain>
    </source>
</reference>
<dbReference type="Gene3D" id="1.10.1900.10">
    <property type="entry name" value="c-terminal domain of poly(a) binding protein"/>
    <property type="match status" value="1"/>
</dbReference>
<dbReference type="Pfam" id="PF08006">
    <property type="entry name" value="HAAS_TM"/>
    <property type="match status" value="1"/>
</dbReference>
<gene>
    <name evidence="3" type="ORF">BN1080_00795</name>
</gene>
<dbReference type="RefSeq" id="WP_052650629.1">
    <property type="nucleotide sequence ID" value="NZ_CCXS01000001.1"/>
</dbReference>
<keyword evidence="1" id="KW-0812">Transmembrane</keyword>
<evidence type="ECO:0000259" key="2">
    <source>
        <dbReference type="Pfam" id="PF08006"/>
    </source>
</evidence>
<evidence type="ECO:0000313" key="4">
    <source>
        <dbReference type="Proteomes" id="UP000043699"/>
    </source>
</evidence>
<proteinExistence type="predicted"/>
<protein>
    <recommendedName>
        <fullName evidence="2">HAAS transmembrane region domain-containing protein</fullName>
    </recommendedName>
</protein>
<organism evidence="3 4">
    <name type="scientific">Planococcus massiliensis</name>
    <dbReference type="NCBI Taxonomy" id="1499687"/>
    <lineage>
        <taxon>Bacteria</taxon>
        <taxon>Bacillati</taxon>
        <taxon>Bacillota</taxon>
        <taxon>Bacilli</taxon>
        <taxon>Bacillales</taxon>
        <taxon>Caryophanaceae</taxon>
        <taxon>Planococcus</taxon>
    </lineage>
</organism>
<feature type="transmembrane region" description="Helical" evidence="1">
    <location>
        <begin position="175"/>
        <end position="192"/>
    </location>
</feature>
<feature type="domain" description="HAAS transmembrane region" evidence="2">
    <location>
        <begin position="89"/>
        <end position="202"/>
    </location>
</feature>
<sequence>MVLSRESEEFIANLRMYLMTSGKNDHEINEIAEELRGHLEDAESRGKTVDSVTGGSPKTYLETIRNEMKTDYFGLTRLAPMFILLLIAYFITGSAIRGDLSFSLLKLVAYPAIALLSIGAYIYYFRKMSAANYSTKKELSIFIAIQIITTLSLAAVLFIDIFFFEPFYIPSRETMWVIAALGALVFIAGAIWTKTWITIILPLFLFGPDFILQFLQYNETTELIISASGLYLGMAVVVLILYWQNKKQNPHKS</sequence>
<dbReference type="STRING" id="1499687.BN1080_00795"/>
<feature type="transmembrane region" description="Helical" evidence="1">
    <location>
        <begin position="199"/>
        <end position="217"/>
    </location>
</feature>
<evidence type="ECO:0000256" key="1">
    <source>
        <dbReference type="SAM" id="Phobius"/>
    </source>
</evidence>
<feature type="transmembrane region" description="Helical" evidence="1">
    <location>
        <begin position="78"/>
        <end position="96"/>
    </location>
</feature>
<dbReference type="OrthoDB" id="1750748at2"/>
<dbReference type="InterPro" id="IPR012963">
    <property type="entry name" value="HAAS_TM"/>
</dbReference>
<keyword evidence="1" id="KW-1133">Transmembrane helix</keyword>
<accession>A0A098EKW7</accession>
<keyword evidence="1" id="KW-0472">Membrane</keyword>
<dbReference type="Proteomes" id="UP000043699">
    <property type="component" value="Unassembled WGS sequence"/>
</dbReference>
<dbReference type="PANTHER" id="PTHR41307">
    <property type="entry name" value="MEMBRANE PROTEIN-RELATED"/>
    <property type="match status" value="1"/>
</dbReference>
<feature type="transmembrane region" description="Helical" evidence="1">
    <location>
        <begin position="138"/>
        <end position="163"/>
    </location>
</feature>
<evidence type="ECO:0000313" key="3">
    <source>
        <dbReference type="EMBL" id="CEG21876.1"/>
    </source>
</evidence>
<dbReference type="EMBL" id="CCXS01000001">
    <property type="protein sequence ID" value="CEG21876.1"/>
    <property type="molecule type" value="Genomic_DNA"/>
</dbReference>
<name>A0A098EKW7_9BACL</name>
<feature type="transmembrane region" description="Helical" evidence="1">
    <location>
        <begin position="108"/>
        <end position="126"/>
    </location>
</feature>
<feature type="transmembrane region" description="Helical" evidence="1">
    <location>
        <begin position="223"/>
        <end position="243"/>
    </location>
</feature>
<dbReference type="AlphaFoldDB" id="A0A098EKW7"/>
<keyword evidence="4" id="KW-1185">Reference proteome</keyword>
<dbReference type="SUPFAM" id="SSF158560">
    <property type="entry name" value="BH3980-like"/>
    <property type="match status" value="1"/>
</dbReference>
<dbReference type="PANTHER" id="PTHR41307:SF1">
    <property type="entry name" value="MEMBRANE PROTEIN"/>
    <property type="match status" value="1"/>
</dbReference>